<organism evidence="1 2">
    <name type="scientific">Ecytonucleospora hepatopenaei</name>
    <dbReference type="NCBI Taxonomy" id="646526"/>
    <lineage>
        <taxon>Eukaryota</taxon>
        <taxon>Fungi</taxon>
        <taxon>Fungi incertae sedis</taxon>
        <taxon>Microsporidia</taxon>
        <taxon>Enterocytozoonidae</taxon>
        <taxon>Ecytonucleospora</taxon>
    </lineage>
</organism>
<protein>
    <submittedName>
        <fullName evidence="1">Uncharacterized protein</fullName>
    </submittedName>
</protein>
<evidence type="ECO:0000313" key="2">
    <source>
        <dbReference type="Proteomes" id="UP000192758"/>
    </source>
</evidence>
<comment type="caution">
    <text evidence="1">The sequence shown here is derived from an EMBL/GenBank/DDBJ whole genome shotgun (WGS) entry which is preliminary data.</text>
</comment>
<dbReference type="EMBL" id="MNPJ01000013">
    <property type="protein sequence ID" value="OQS55169.1"/>
    <property type="molecule type" value="Genomic_DNA"/>
</dbReference>
<sequence>MTPYFMKKVNEKELKTHFILLETNKSTGGEDLTSIMFIISKKFKGKVELVKRNENTGDFEKVKRVMWNFVPKGTINITLPWQLEKNTEYFLRITEDERKLIIYSSKYFLIREDGVVERGSI</sequence>
<keyword evidence="2" id="KW-1185">Reference proteome</keyword>
<evidence type="ECO:0000313" key="1">
    <source>
        <dbReference type="EMBL" id="OQS55169.1"/>
    </source>
</evidence>
<proteinExistence type="predicted"/>
<dbReference type="AlphaFoldDB" id="A0A1W0E7N2"/>
<reference evidence="1 2" key="1">
    <citation type="journal article" date="2017" name="Environ. Microbiol.">
        <title>Decay of the glycolytic pathway and adaptation to intranuclear parasitism within Enterocytozoonidae microsporidia.</title>
        <authorList>
            <person name="Wiredu Boakye D."/>
            <person name="Jaroenlak P."/>
            <person name="Prachumwat A."/>
            <person name="Williams T.A."/>
            <person name="Bateman K.S."/>
            <person name="Itsathitphaisarn O."/>
            <person name="Sritunyalucksana K."/>
            <person name="Paszkiewicz K.H."/>
            <person name="Moore K.A."/>
            <person name="Stentiford G.D."/>
            <person name="Williams B.A."/>
        </authorList>
    </citation>
    <scope>NUCLEOTIDE SEQUENCE [LARGE SCALE GENOMIC DNA]</scope>
    <source>
        <strain evidence="1 2">TH1</strain>
    </source>
</reference>
<dbReference type="VEuPathDB" id="MicrosporidiaDB:EHP00_1548"/>
<gene>
    <name evidence="1" type="ORF">EHP00_1548</name>
</gene>
<accession>A0A1W0E7N2</accession>
<name>A0A1W0E7N2_9MICR</name>
<dbReference type="Proteomes" id="UP000192758">
    <property type="component" value="Unassembled WGS sequence"/>
</dbReference>